<dbReference type="Proteomes" id="UP000807306">
    <property type="component" value="Unassembled WGS sequence"/>
</dbReference>
<evidence type="ECO:0000313" key="3">
    <source>
        <dbReference type="EMBL" id="KAF9523802.1"/>
    </source>
</evidence>
<reference evidence="3" key="1">
    <citation type="submission" date="2020-11" db="EMBL/GenBank/DDBJ databases">
        <authorList>
            <consortium name="DOE Joint Genome Institute"/>
            <person name="Ahrendt S."/>
            <person name="Riley R."/>
            <person name="Andreopoulos W."/>
            <person name="Labutti K."/>
            <person name="Pangilinan J."/>
            <person name="Ruiz-Duenas F.J."/>
            <person name="Barrasa J.M."/>
            <person name="Sanchez-Garcia M."/>
            <person name="Camarero S."/>
            <person name="Miyauchi S."/>
            <person name="Serrano A."/>
            <person name="Linde D."/>
            <person name="Babiker R."/>
            <person name="Drula E."/>
            <person name="Ayuso-Fernandez I."/>
            <person name="Pacheco R."/>
            <person name="Padilla G."/>
            <person name="Ferreira P."/>
            <person name="Barriuso J."/>
            <person name="Kellner H."/>
            <person name="Castanera R."/>
            <person name="Alfaro M."/>
            <person name="Ramirez L."/>
            <person name="Pisabarro A.G."/>
            <person name="Kuo A."/>
            <person name="Tritt A."/>
            <person name="Lipzen A."/>
            <person name="He G."/>
            <person name="Yan M."/>
            <person name="Ng V."/>
            <person name="Cullen D."/>
            <person name="Martin F."/>
            <person name="Rosso M.-N."/>
            <person name="Henrissat B."/>
            <person name="Hibbett D."/>
            <person name="Martinez A.T."/>
            <person name="Grigoriev I.V."/>
        </authorList>
    </citation>
    <scope>NUCLEOTIDE SEQUENCE</scope>
    <source>
        <strain evidence="3">CBS 506.95</strain>
    </source>
</reference>
<gene>
    <name evidence="3" type="ORF">CPB83DRAFT_821046</name>
</gene>
<dbReference type="PROSITE" id="PS50181">
    <property type="entry name" value="FBOX"/>
    <property type="match status" value="1"/>
</dbReference>
<protein>
    <recommendedName>
        <fullName evidence="2">F-box domain-containing protein</fullName>
    </recommendedName>
</protein>
<organism evidence="3 4">
    <name type="scientific">Crepidotus variabilis</name>
    <dbReference type="NCBI Taxonomy" id="179855"/>
    <lineage>
        <taxon>Eukaryota</taxon>
        <taxon>Fungi</taxon>
        <taxon>Dikarya</taxon>
        <taxon>Basidiomycota</taxon>
        <taxon>Agaricomycotina</taxon>
        <taxon>Agaricomycetes</taxon>
        <taxon>Agaricomycetidae</taxon>
        <taxon>Agaricales</taxon>
        <taxon>Agaricineae</taxon>
        <taxon>Crepidotaceae</taxon>
        <taxon>Crepidotus</taxon>
    </lineage>
</organism>
<feature type="domain" description="F-box" evidence="2">
    <location>
        <begin position="1"/>
        <end position="48"/>
    </location>
</feature>
<evidence type="ECO:0000259" key="2">
    <source>
        <dbReference type="PROSITE" id="PS50181"/>
    </source>
</evidence>
<keyword evidence="4" id="KW-1185">Reference proteome</keyword>
<evidence type="ECO:0000256" key="1">
    <source>
        <dbReference type="SAM" id="MobiDB-lite"/>
    </source>
</evidence>
<feature type="region of interest" description="Disordered" evidence="1">
    <location>
        <begin position="203"/>
        <end position="223"/>
    </location>
</feature>
<comment type="caution">
    <text evidence="3">The sequence shown here is derived from an EMBL/GenBank/DDBJ whole genome shotgun (WGS) entry which is preliminary data.</text>
</comment>
<evidence type="ECO:0000313" key="4">
    <source>
        <dbReference type="Proteomes" id="UP000807306"/>
    </source>
</evidence>
<dbReference type="InterPro" id="IPR001810">
    <property type="entry name" value="F-box_dom"/>
</dbReference>
<dbReference type="EMBL" id="MU157910">
    <property type="protein sequence ID" value="KAF9523802.1"/>
    <property type="molecule type" value="Genomic_DNA"/>
</dbReference>
<dbReference type="OrthoDB" id="550575at2759"/>
<dbReference type="InterPro" id="IPR036047">
    <property type="entry name" value="F-box-like_dom_sf"/>
</dbReference>
<dbReference type="Gene3D" id="1.20.1280.50">
    <property type="match status" value="1"/>
</dbReference>
<dbReference type="SUPFAM" id="SSF81383">
    <property type="entry name" value="F-box domain"/>
    <property type="match status" value="1"/>
</dbReference>
<dbReference type="AlphaFoldDB" id="A0A9P6JK14"/>
<proteinExistence type="predicted"/>
<name>A0A9P6JK14_9AGAR</name>
<dbReference type="Pfam" id="PF00646">
    <property type="entry name" value="F-box"/>
    <property type="match status" value="1"/>
</dbReference>
<accession>A0A9P6JK14</accession>
<dbReference type="SMART" id="SM00256">
    <property type="entry name" value="FBOX"/>
    <property type="match status" value="1"/>
</dbReference>
<dbReference type="CDD" id="cd09917">
    <property type="entry name" value="F-box_SF"/>
    <property type="match status" value="1"/>
</dbReference>
<sequence>MALETLPLEITLHIISYLPIFSINQIRLLSRTWLLFLEEHENVIYQKAASLHGMVSGHSTSFAAPEWKKRFSSRSLAGATNWKTFCQTRLRLRRAWNGEAPSTTACRALRVARFPEKPAIEVREQVHRIKIDEQRKIIITTTAVGPPRVIVRDMDTGAALWHLEPTLGRNFSHLEYSEGFLIFNRRTDCREVWRLSELQTNHPLPHSAQPENFDTDSSPDDTMLQDSEAALSRARNLNTSSQNTANYRPRGCFEPYALLRDKEITRASRFCYPTLLTAAKDQAYLWDIPTGKVVEVIKGIQNAKLAVISEQRHVSRPIRESNGDHELGDDDGLEHVNAPQVLTPEVSLSTIPADDFDDWELESELDDYIAPQDLTTLRGIHYVDHSSAHTFIAGQYILKIFAKSTAISTQCKDFKPINEHEQLVFTLSSSKLRYGRWRYTIDPESGSNEGTDCSLVRYKFDISEEDMNPSQTSRLFDPFKAVHVSPCGSHFAALLSGARLLIVPHFCDLIGQSQETVYNSILDVQLSSPTNSESVYLAYEEGDGGEGRIGVVTTRGIFIVTFSPFFPNHPSHIPHPLRVCRVKLYMDPRGLANVSCLMLSDTYLFITYFQNGRDVAAWRLLGFVKDFKDGLRDFKTKGINSYVLSMNDFFTERQLDFDFFQTDYTVHALDLLPE</sequence>